<dbReference type="EMBL" id="CAJOBJ010058354">
    <property type="protein sequence ID" value="CAF4407023.1"/>
    <property type="molecule type" value="Genomic_DNA"/>
</dbReference>
<dbReference type="Gene3D" id="3.40.50.150">
    <property type="entry name" value="Vaccinia Virus protein VP39"/>
    <property type="match status" value="1"/>
</dbReference>
<dbReference type="Proteomes" id="UP000681967">
    <property type="component" value="Unassembled WGS sequence"/>
</dbReference>
<evidence type="ECO:0000313" key="3">
    <source>
        <dbReference type="Proteomes" id="UP000681720"/>
    </source>
</evidence>
<gene>
    <name evidence="1" type="ORF">BYL167_LOCUS26689</name>
    <name evidence="2" type="ORF">GIL414_LOCUS30431</name>
</gene>
<evidence type="ECO:0000313" key="1">
    <source>
        <dbReference type="EMBL" id="CAF4280641.1"/>
    </source>
</evidence>
<dbReference type="EMBL" id="CAJOBH010031733">
    <property type="protein sequence ID" value="CAF4280641.1"/>
    <property type="molecule type" value="Genomic_DNA"/>
</dbReference>
<proteinExistence type="predicted"/>
<organism evidence="2 3">
    <name type="scientific">Rotaria magnacalcarata</name>
    <dbReference type="NCBI Taxonomy" id="392030"/>
    <lineage>
        <taxon>Eukaryota</taxon>
        <taxon>Metazoa</taxon>
        <taxon>Spiralia</taxon>
        <taxon>Gnathifera</taxon>
        <taxon>Rotifera</taxon>
        <taxon>Eurotatoria</taxon>
        <taxon>Bdelloidea</taxon>
        <taxon>Philodinida</taxon>
        <taxon>Philodinidae</taxon>
        <taxon>Rotaria</taxon>
    </lineage>
</organism>
<dbReference type="Proteomes" id="UP000681720">
    <property type="component" value="Unassembled WGS sequence"/>
</dbReference>
<evidence type="ECO:0000313" key="2">
    <source>
        <dbReference type="EMBL" id="CAF4407023.1"/>
    </source>
</evidence>
<accession>A0A8S2VLR8</accession>
<comment type="caution">
    <text evidence="2">The sequence shown here is derived from an EMBL/GenBank/DDBJ whole genome shotgun (WGS) entry which is preliminary data.</text>
</comment>
<dbReference type="AlphaFoldDB" id="A0A8S2VLR8"/>
<protein>
    <submittedName>
        <fullName evidence="2">Uncharacterized protein</fullName>
    </submittedName>
</protein>
<dbReference type="InterPro" id="IPR029063">
    <property type="entry name" value="SAM-dependent_MTases_sf"/>
</dbReference>
<reference evidence="2" key="1">
    <citation type="submission" date="2021-02" db="EMBL/GenBank/DDBJ databases">
        <authorList>
            <person name="Nowell W R."/>
        </authorList>
    </citation>
    <scope>NUCLEOTIDE SEQUENCE</scope>
</reference>
<feature type="non-terminal residue" evidence="2">
    <location>
        <position position="1"/>
    </location>
</feature>
<sequence length="80" mass="9554">WILPVHIHCYTFSKADNREEDIRTRLKSTLPNVNDDQITCRFVRQVAPNKDMMCVRIVLFDNKKNEEENPTKRFKQDSSE</sequence>
<name>A0A8S2VLR8_9BILA</name>